<keyword evidence="7 8" id="KW-0472">Membrane</keyword>
<evidence type="ECO:0000256" key="3">
    <source>
        <dbReference type="ARBA" id="ARBA00022448"/>
    </source>
</evidence>
<keyword evidence="4" id="KW-1003">Cell membrane</keyword>
<keyword evidence="5 8" id="KW-0812">Transmembrane</keyword>
<organism evidence="9 10">
    <name type="scientific">Streptococcus equinus ATCC 700338</name>
    <dbReference type="NCBI Taxonomy" id="864569"/>
    <lineage>
        <taxon>Bacteria</taxon>
        <taxon>Bacillati</taxon>
        <taxon>Bacillota</taxon>
        <taxon>Bacilli</taxon>
        <taxon>Lactobacillales</taxon>
        <taxon>Streptococcaceae</taxon>
        <taxon>Streptococcus</taxon>
    </lineage>
</organism>
<evidence type="ECO:0000313" key="10">
    <source>
        <dbReference type="Proteomes" id="UP000004290"/>
    </source>
</evidence>
<comment type="subcellular location">
    <subcellularLocation>
        <location evidence="1">Cell membrane</location>
        <topology evidence="1">Multi-pass membrane protein</topology>
    </subcellularLocation>
</comment>
<name>E0PD12_STREI</name>
<reference evidence="9 10" key="1">
    <citation type="submission" date="2010-07" db="EMBL/GenBank/DDBJ databases">
        <authorList>
            <person name="Muzny D."/>
            <person name="Qin X."/>
            <person name="Deng J."/>
            <person name="Jiang H."/>
            <person name="Liu Y."/>
            <person name="Qu J."/>
            <person name="Song X.-Z."/>
            <person name="Zhang L."/>
            <person name="Thornton R."/>
            <person name="Coyle M."/>
            <person name="Francisco L."/>
            <person name="Jackson L."/>
            <person name="Javaid M."/>
            <person name="Korchina V."/>
            <person name="Kovar C."/>
            <person name="Mata R."/>
            <person name="Mathew T."/>
            <person name="Ngo R."/>
            <person name="Nguyen L."/>
            <person name="Nguyen N."/>
            <person name="Okwuonu G."/>
            <person name="Ongeri F."/>
            <person name="Pham C."/>
            <person name="Simmons D."/>
            <person name="Wilczek-Boney K."/>
            <person name="Hale W."/>
            <person name="Jakkamsetti A."/>
            <person name="Pham P."/>
            <person name="Ruth R."/>
            <person name="San Lucas F."/>
            <person name="Warren J."/>
            <person name="Zhang J."/>
            <person name="Zhao Z."/>
            <person name="Zhou C."/>
            <person name="Zhu D."/>
            <person name="Lee S."/>
            <person name="Bess C."/>
            <person name="Blankenburg K."/>
            <person name="Forbes L."/>
            <person name="Fu Q."/>
            <person name="Gubbala S."/>
            <person name="Hirani K."/>
            <person name="Jayaseelan J.C."/>
            <person name="Lara F."/>
            <person name="Munidasa M."/>
            <person name="Palculict T."/>
            <person name="Patil S."/>
            <person name="Pu L.-L."/>
            <person name="Saada N."/>
            <person name="Tang L."/>
            <person name="Weissenberger G."/>
            <person name="Zhu Y."/>
            <person name="Hemphill L."/>
            <person name="Shang Y."/>
            <person name="Youmans B."/>
            <person name="Ayvaz T."/>
            <person name="Ross M."/>
            <person name="Santibanez J."/>
            <person name="Aqrawi P."/>
            <person name="Gross S."/>
            <person name="Joshi V."/>
            <person name="Fowler G."/>
            <person name="Nazareth L."/>
            <person name="Reid J."/>
            <person name="Worley K."/>
            <person name="Petrosino J."/>
            <person name="Highlander S."/>
            <person name="Gibbs R."/>
        </authorList>
    </citation>
    <scope>NUCLEOTIDE SEQUENCE [LARGE SCALE GENOMIC DNA]</scope>
    <source>
        <strain evidence="9 10">ATCC 700338</strain>
    </source>
</reference>
<keyword evidence="6 8" id="KW-1133">Transmembrane helix</keyword>
<dbReference type="GO" id="GO:0022857">
    <property type="term" value="F:transmembrane transporter activity"/>
    <property type="evidence" value="ECO:0007669"/>
    <property type="project" value="InterPro"/>
</dbReference>
<sequence length="43" mass="4829">MVLACDILARLIICPYELSVSVILGVLGSAIFIWMLWRGDVYD</sequence>
<dbReference type="SUPFAM" id="SSF81345">
    <property type="entry name" value="ABC transporter involved in vitamin B12 uptake, BtuC"/>
    <property type="match status" value="1"/>
</dbReference>
<proteinExistence type="inferred from homology"/>
<dbReference type="HOGENOM" id="CLU_217885_0_0_9"/>
<evidence type="ECO:0000313" key="9">
    <source>
        <dbReference type="EMBL" id="EFM27765.1"/>
    </source>
</evidence>
<keyword evidence="3" id="KW-0813">Transport</keyword>
<evidence type="ECO:0000256" key="7">
    <source>
        <dbReference type="ARBA" id="ARBA00023136"/>
    </source>
</evidence>
<accession>E0PD12</accession>
<comment type="caution">
    <text evidence="9">The sequence shown here is derived from an EMBL/GenBank/DDBJ whole genome shotgun (WGS) entry which is preliminary data.</text>
</comment>
<dbReference type="EMBL" id="AEEL01000012">
    <property type="protein sequence ID" value="EFM27765.1"/>
    <property type="molecule type" value="Genomic_DNA"/>
</dbReference>
<gene>
    <name evidence="9" type="ORF">HMPREF9319_0735</name>
</gene>
<evidence type="ECO:0000256" key="1">
    <source>
        <dbReference type="ARBA" id="ARBA00004651"/>
    </source>
</evidence>
<feature type="transmembrane region" description="Helical" evidence="8">
    <location>
        <begin position="18"/>
        <end position="37"/>
    </location>
</feature>
<evidence type="ECO:0000256" key="8">
    <source>
        <dbReference type="SAM" id="Phobius"/>
    </source>
</evidence>
<evidence type="ECO:0008006" key="11">
    <source>
        <dbReference type="Google" id="ProtNLM"/>
    </source>
</evidence>
<dbReference type="AlphaFoldDB" id="E0PD12"/>
<dbReference type="Proteomes" id="UP000004290">
    <property type="component" value="Unassembled WGS sequence"/>
</dbReference>
<evidence type="ECO:0000256" key="5">
    <source>
        <dbReference type="ARBA" id="ARBA00022692"/>
    </source>
</evidence>
<evidence type="ECO:0000256" key="6">
    <source>
        <dbReference type="ARBA" id="ARBA00022989"/>
    </source>
</evidence>
<protein>
    <recommendedName>
        <fullName evidence="11">Iron chelate uptake ABC transporter, FeCT family, permease protein</fullName>
    </recommendedName>
</protein>
<dbReference type="Pfam" id="PF01032">
    <property type="entry name" value="FecCD"/>
    <property type="match status" value="1"/>
</dbReference>
<dbReference type="Gene3D" id="1.10.3470.10">
    <property type="entry name" value="ABC transporter involved in vitamin B12 uptake, BtuC"/>
    <property type="match status" value="1"/>
</dbReference>
<dbReference type="InterPro" id="IPR037294">
    <property type="entry name" value="ABC_BtuC-like"/>
</dbReference>
<dbReference type="InterPro" id="IPR000522">
    <property type="entry name" value="ABC_transptr_permease_BtuC"/>
</dbReference>
<dbReference type="GO" id="GO:0005886">
    <property type="term" value="C:plasma membrane"/>
    <property type="evidence" value="ECO:0007669"/>
    <property type="project" value="UniProtKB-SubCell"/>
</dbReference>
<evidence type="ECO:0000256" key="4">
    <source>
        <dbReference type="ARBA" id="ARBA00022475"/>
    </source>
</evidence>
<comment type="similarity">
    <text evidence="2">Belongs to the binding-protein-dependent transport system permease family. FecCD subfamily.</text>
</comment>
<keyword evidence="10" id="KW-1185">Reference proteome</keyword>
<evidence type="ECO:0000256" key="2">
    <source>
        <dbReference type="ARBA" id="ARBA00007935"/>
    </source>
</evidence>